<evidence type="ECO:0000313" key="9">
    <source>
        <dbReference type="Proteomes" id="UP001176961"/>
    </source>
</evidence>
<dbReference type="InterPro" id="IPR004827">
    <property type="entry name" value="bZIP"/>
</dbReference>
<feature type="compositionally biased region" description="Basic and acidic residues" evidence="6">
    <location>
        <begin position="93"/>
        <end position="102"/>
    </location>
</feature>
<feature type="region of interest" description="Disordered" evidence="6">
    <location>
        <begin position="71"/>
        <end position="119"/>
    </location>
</feature>
<protein>
    <recommendedName>
        <fullName evidence="7">BZIP domain-containing protein</fullName>
    </recommendedName>
</protein>
<comment type="caution">
    <text evidence="8">The sequence shown here is derived from an EMBL/GenBank/DDBJ whole genome shotgun (WGS) entry which is preliminary data.</text>
</comment>
<accession>A0AA36GQ14</accession>
<dbReference type="PANTHER" id="PTHR11988:SF27">
    <property type="entry name" value="GH27708P"/>
    <property type="match status" value="1"/>
</dbReference>
<evidence type="ECO:0000256" key="2">
    <source>
        <dbReference type="ARBA" id="ARBA00023015"/>
    </source>
</evidence>
<dbReference type="InterPro" id="IPR046347">
    <property type="entry name" value="bZIP_sf"/>
</dbReference>
<proteinExistence type="predicted"/>
<evidence type="ECO:0000256" key="1">
    <source>
        <dbReference type="ARBA" id="ARBA00004123"/>
    </source>
</evidence>
<comment type="subcellular location">
    <subcellularLocation>
        <location evidence="1">Nucleus</location>
    </subcellularLocation>
</comment>
<evidence type="ECO:0000313" key="8">
    <source>
        <dbReference type="EMBL" id="CAJ0596215.1"/>
    </source>
</evidence>
<dbReference type="GO" id="GO:0000978">
    <property type="term" value="F:RNA polymerase II cis-regulatory region sequence-specific DNA binding"/>
    <property type="evidence" value="ECO:0007669"/>
    <property type="project" value="TreeGrafter"/>
</dbReference>
<keyword evidence="4" id="KW-0804">Transcription</keyword>
<reference evidence="8" key="1">
    <citation type="submission" date="2023-07" db="EMBL/GenBank/DDBJ databases">
        <authorList>
            <consortium name="CYATHOMIX"/>
        </authorList>
    </citation>
    <scope>NUCLEOTIDE SEQUENCE</scope>
    <source>
        <strain evidence="8">N/A</strain>
    </source>
</reference>
<dbReference type="PANTHER" id="PTHR11988">
    <property type="entry name" value="THYROTROPH EMBRYONIC FACTOR RELATED"/>
    <property type="match status" value="1"/>
</dbReference>
<dbReference type="AlphaFoldDB" id="A0AA36GQ14"/>
<dbReference type="Pfam" id="PF07716">
    <property type="entry name" value="bZIP_2"/>
    <property type="match status" value="1"/>
</dbReference>
<dbReference type="Gene3D" id="1.20.5.170">
    <property type="match status" value="1"/>
</dbReference>
<dbReference type="InterPro" id="IPR040223">
    <property type="entry name" value="PAR_bZIP"/>
</dbReference>
<keyword evidence="5" id="KW-0539">Nucleus</keyword>
<dbReference type="EMBL" id="CATQJL010000112">
    <property type="protein sequence ID" value="CAJ0596215.1"/>
    <property type="molecule type" value="Genomic_DNA"/>
</dbReference>
<gene>
    <name evidence="8" type="ORF">CYNAS_LOCUS8198</name>
</gene>
<dbReference type="PROSITE" id="PS50217">
    <property type="entry name" value="BZIP"/>
    <property type="match status" value="1"/>
</dbReference>
<dbReference type="Proteomes" id="UP001176961">
    <property type="component" value="Unassembled WGS sequence"/>
</dbReference>
<dbReference type="SUPFAM" id="SSF57959">
    <property type="entry name" value="Leucine zipper domain"/>
    <property type="match status" value="1"/>
</dbReference>
<dbReference type="GO" id="GO:0000981">
    <property type="term" value="F:DNA-binding transcription factor activity, RNA polymerase II-specific"/>
    <property type="evidence" value="ECO:0007669"/>
    <property type="project" value="TreeGrafter"/>
</dbReference>
<keyword evidence="2" id="KW-0805">Transcription regulation</keyword>
<evidence type="ECO:0000256" key="6">
    <source>
        <dbReference type="SAM" id="MobiDB-lite"/>
    </source>
</evidence>
<name>A0AA36GQ14_CYLNA</name>
<sequence length="166" mass="18771">MNIPTHDASVLRDDEHQNEDLFSRMTASASSECALSDFQNKPERSAFRAVGGAPLTVQQRLRAMFEHEMPQTISPAAEERCSSSNTDGNLSEGVKKDADYLARRRKNNNSARRSREVRRQREIFNKQQAEVLEKENVRLRAQITLLRLEVSRLSLVLLADGVKSSS</sequence>
<dbReference type="GO" id="GO:0005634">
    <property type="term" value="C:nucleus"/>
    <property type="evidence" value="ECO:0007669"/>
    <property type="project" value="UniProtKB-SubCell"/>
</dbReference>
<evidence type="ECO:0000256" key="4">
    <source>
        <dbReference type="ARBA" id="ARBA00023163"/>
    </source>
</evidence>
<keyword evidence="9" id="KW-1185">Reference proteome</keyword>
<dbReference type="SMART" id="SM00338">
    <property type="entry name" value="BRLZ"/>
    <property type="match status" value="1"/>
</dbReference>
<evidence type="ECO:0000256" key="3">
    <source>
        <dbReference type="ARBA" id="ARBA00023125"/>
    </source>
</evidence>
<keyword evidence="3" id="KW-0238">DNA-binding</keyword>
<feature type="domain" description="BZIP" evidence="7">
    <location>
        <begin position="97"/>
        <end position="153"/>
    </location>
</feature>
<evidence type="ECO:0000256" key="5">
    <source>
        <dbReference type="ARBA" id="ARBA00023242"/>
    </source>
</evidence>
<organism evidence="8 9">
    <name type="scientific">Cylicocyclus nassatus</name>
    <name type="common">Nematode worm</name>
    <dbReference type="NCBI Taxonomy" id="53992"/>
    <lineage>
        <taxon>Eukaryota</taxon>
        <taxon>Metazoa</taxon>
        <taxon>Ecdysozoa</taxon>
        <taxon>Nematoda</taxon>
        <taxon>Chromadorea</taxon>
        <taxon>Rhabditida</taxon>
        <taxon>Rhabditina</taxon>
        <taxon>Rhabditomorpha</taxon>
        <taxon>Strongyloidea</taxon>
        <taxon>Strongylidae</taxon>
        <taxon>Cylicocyclus</taxon>
    </lineage>
</organism>
<evidence type="ECO:0000259" key="7">
    <source>
        <dbReference type="PROSITE" id="PS50217"/>
    </source>
</evidence>